<dbReference type="Gene3D" id="1.10.3210.10">
    <property type="entry name" value="Hypothetical protein af1432"/>
    <property type="match status" value="1"/>
</dbReference>
<keyword evidence="3" id="KW-1185">Reference proteome</keyword>
<reference evidence="2 3" key="1">
    <citation type="submission" date="2021-03" db="EMBL/GenBank/DDBJ databases">
        <title>Thermosipho ferrireducens sp.nov., an anaerobic thermophilic iron-reducing bacterium isolated from a deep-sea hydrothermal sulfide deposits.</title>
        <authorList>
            <person name="Zeng X."/>
            <person name="Chen Y."/>
            <person name="Shao Z."/>
        </authorList>
    </citation>
    <scope>NUCLEOTIDE SEQUENCE [LARGE SCALE GENOMIC DNA]</scope>
    <source>
        <strain evidence="2 3">JL129W03</strain>
    </source>
</reference>
<organism evidence="2 3">
    <name type="scientific">Thermosipho ferrireducens</name>
    <dbReference type="NCBI Taxonomy" id="2571116"/>
    <lineage>
        <taxon>Bacteria</taxon>
        <taxon>Thermotogati</taxon>
        <taxon>Thermotogota</taxon>
        <taxon>Thermotogae</taxon>
        <taxon>Thermotogales</taxon>
        <taxon>Fervidobacteriaceae</taxon>
        <taxon>Thermosipho</taxon>
    </lineage>
</organism>
<proteinExistence type="predicted"/>
<dbReference type="NCBIfam" id="TIGR00277">
    <property type="entry name" value="HDIG"/>
    <property type="match status" value="1"/>
</dbReference>
<dbReference type="RefSeq" id="WP_207565933.1">
    <property type="nucleotide sequence ID" value="NZ_CP071446.1"/>
</dbReference>
<dbReference type="InterPro" id="IPR003607">
    <property type="entry name" value="HD/PDEase_dom"/>
</dbReference>
<protein>
    <submittedName>
        <fullName evidence="2">HD domain-containing protein</fullName>
    </submittedName>
</protein>
<accession>A0ABX7S5U3</accession>
<evidence type="ECO:0000313" key="3">
    <source>
        <dbReference type="Proteomes" id="UP000671862"/>
    </source>
</evidence>
<evidence type="ECO:0000313" key="2">
    <source>
        <dbReference type="EMBL" id="QTA37208.1"/>
    </source>
</evidence>
<feature type="domain" description="HD" evidence="1">
    <location>
        <begin position="21"/>
        <end position="106"/>
    </location>
</feature>
<evidence type="ECO:0000259" key="1">
    <source>
        <dbReference type="Pfam" id="PF01966"/>
    </source>
</evidence>
<dbReference type="CDD" id="cd00077">
    <property type="entry name" value="HDc"/>
    <property type="match status" value="1"/>
</dbReference>
<dbReference type="EMBL" id="CP071446">
    <property type="protein sequence ID" value="QTA37208.1"/>
    <property type="molecule type" value="Genomic_DNA"/>
</dbReference>
<dbReference type="SUPFAM" id="SSF109604">
    <property type="entry name" value="HD-domain/PDEase-like"/>
    <property type="match status" value="1"/>
</dbReference>
<dbReference type="Proteomes" id="UP000671862">
    <property type="component" value="Chromosome"/>
</dbReference>
<dbReference type="InterPro" id="IPR006674">
    <property type="entry name" value="HD_domain"/>
</dbReference>
<dbReference type="PANTHER" id="PTHR38659:SF1">
    <property type="entry name" value="METAL DEPENDENT PHOSPHOHYDROLASE"/>
    <property type="match status" value="1"/>
</dbReference>
<sequence>MITRKEAIELLNFHIKTRNLIKHCLAVEAVMRKFAQYFNKDEEIWGLSGLLHDLDYEYTKDSPDIHGIKTVEILSGKISEEMKNAILAHCEKKPRETLIEKVLYAVDPTTGFIVAGALIKPEKKLNAIDVKFLLNRFKEKSFARGASREQMKTCEEFGLSLEKFYEISLEAMKDISGELGL</sequence>
<name>A0ABX7S5U3_9BACT</name>
<dbReference type="PANTHER" id="PTHR38659">
    <property type="entry name" value="METAL-DEPENDENT PHOSPHOHYDROLASE"/>
    <property type="match status" value="1"/>
</dbReference>
<dbReference type="Pfam" id="PF01966">
    <property type="entry name" value="HD"/>
    <property type="match status" value="1"/>
</dbReference>
<gene>
    <name evidence="2" type="ORF">JYK00_05510</name>
</gene>
<dbReference type="InterPro" id="IPR006675">
    <property type="entry name" value="HDIG_dom"/>
</dbReference>